<dbReference type="InterPro" id="IPR048042">
    <property type="entry name" value="TipC-like"/>
</dbReference>
<reference evidence="3" key="1">
    <citation type="submission" date="2020-04" db="EMBL/GenBank/DDBJ databases">
        <title>Deep metagenomics examines the oral microbiome during advanced dental caries in children, revealing novel taxa and co-occurrences with host molecules.</title>
        <authorList>
            <person name="Baker J.L."/>
            <person name="Morton J.T."/>
            <person name="Dinis M."/>
            <person name="Alvarez R."/>
            <person name="Tran N.C."/>
            <person name="Knight R."/>
            <person name="Edlund A."/>
        </authorList>
    </citation>
    <scope>NUCLEOTIDE SEQUENCE</scope>
    <source>
        <strain evidence="3">JCVI_23_bin.11</strain>
    </source>
</reference>
<accession>A0A930E053</accession>
<keyword evidence="1" id="KW-0175">Coiled coil</keyword>
<keyword evidence="2" id="KW-1133">Transmembrane helix</keyword>
<protein>
    <submittedName>
        <fullName evidence="3">TipC family immunity protein</fullName>
    </submittedName>
</protein>
<organism evidence="3 4">
    <name type="scientific">Parvimonas micra</name>
    <dbReference type="NCBI Taxonomy" id="33033"/>
    <lineage>
        <taxon>Bacteria</taxon>
        <taxon>Bacillati</taxon>
        <taxon>Bacillota</taxon>
        <taxon>Tissierellia</taxon>
        <taxon>Tissierellales</taxon>
        <taxon>Peptoniphilaceae</taxon>
        <taxon>Parvimonas</taxon>
    </lineage>
</organism>
<sequence>MKSKIKITLGIVIIILVSLVFIFTLYNRKNPKEKNIFDEMYYGEKKVYNRGANTPFSNIPGIEQWNRNDFMVNPSVKELSDRNNTVYERYEENYKTKKLGEWDIGFKFIYDEKRMVMGFNSKIVKEKLEIGLAYGYDEEKKRFREGINIYDKELPREETRIIEIQKVKEYLKKYNISIKDLKETADELLFEKVIGDWEKYTNSRYSKDNLGTVKIERSPLFDGVD</sequence>
<dbReference type="EMBL" id="JABZRE010000023">
    <property type="protein sequence ID" value="MBF1307319.1"/>
    <property type="molecule type" value="Genomic_DNA"/>
</dbReference>
<dbReference type="NCBIfam" id="NF033863">
    <property type="entry name" value="immun_TipC_fam"/>
    <property type="match status" value="1"/>
</dbReference>
<keyword evidence="2" id="KW-0472">Membrane</keyword>
<evidence type="ECO:0000256" key="1">
    <source>
        <dbReference type="SAM" id="Coils"/>
    </source>
</evidence>
<keyword evidence="2" id="KW-0812">Transmembrane</keyword>
<proteinExistence type="predicted"/>
<evidence type="ECO:0000313" key="4">
    <source>
        <dbReference type="Proteomes" id="UP000758611"/>
    </source>
</evidence>
<dbReference type="RefSeq" id="WP_278478117.1">
    <property type="nucleotide sequence ID" value="NZ_JABZRE010000023.1"/>
</dbReference>
<gene>
    <name evidence="3" type="ORF">HXM94_06040</name>
</gene>
<feature type="coiled-coil region" evidence="1">
    <location>
        <begin position="164"/>
        <end position="191"/>
    </location>
</feature>
<feature type="transmembrane region" description="Helical" evidence="2">
    <location>
        <begin position="7"/>
        <end position="26"/>
    </location>
</feature>
<comment type="caution">
    <text evidence="3">The sequence shown here is derived from an EMBL/GenBank/DDBJ whole genome shotgun (WGS) entry which is preliminary data.</text>
</comment>
<evidence type="ECO:0000256" key="2">
    <source>
        <dbReference type="SAM" id="Phobius"/>
    </source>
</evidence>
<name>A0A930E053_9FIRM</name>
<dbReference type="AlphaFoldDB" id="A0A930E053"/>
<dbReference type="Proteomes" id="UP000758611">
    <property type="component" value="Unassembled WGS sequence"/>
</dbReference>
<evidence type="ECO:0000313" key="3">
    <source>
        <dbReference type="EMBL" id="MBF1307319.1"/>
    </source>
</evidence>